<name>A0ABZ1G6X4_9ACTN</name>
<dbReference type="RefSeq" id="WP_326594519.1">
    <property type="nucleotide sequence ID" value="NZ_CP109114.1"/>
</dbReference>
<evidence type="ECO:0000313" key="1">
    <source>
        <dbReference type="EMBL" id="WSC15652.1"/>
    </source>
</evidence>
<proteinExistence type="predicted"/>
<reference evidence="1 2" key="1">
    <citation type="submission" date="2022-10" db="EMBL/GenBank/DDBJ databases">
        <title>The complete genomes of actinobacterial strains from the NBC collection.</title>
        <authorList>
            <person name="Joergensen T.S."/>
            <person name="Alvarez Arevalo M."/>
            <person name="Sterndorff E.B."/>
            <person name="Faurdal D."/>
            <person name="Vuksanovic O."/>
            <person name="Mourched A.-S."/>
            <person name="Charusanti P."/>
            <person name="Shaw S."/>
            <person name="Blin K."/>
            <person name="Weber T."/>
        </authorList>
    </citation>
    <scope>NUCLEOTIDE SEQUENCE [LARGE SCALE GENOMIC DNA]</scope>
    <source>
        <strain evidence="1 2">NBC 01769</strain>
    </source>
</reference>
<organism evidence="1 2">
    <name type="scientific">Streptomyces brevispora</name>
    <dbReference type="NCBI Taxonomy" id="887462"/>
    <lineage>
        <taxon>Bacteria</taxon>
        <taxon>Bacillati</taxon>
        <taxon>Actinomycetota</taxon>
        <taxon>Actinomycetes</taxon>
        <taxon>Kitasatosporales</taxon>
        <taxon>Streptomycetaceae</taxon>
        <taxon>Streptomyces</taxon>
    </lineage>
</organism>
<sequence>MVFSISLWLWDAEEHLGQIGSREQGFGCRDRGQRADRTRPIVIALSTGCMASRILGLLVAANCDGGVYAIRVVVVFPDVREVAYDEQR</sequence>
<keyword evidence="2" id="KW-1185">Reference proteome</keyword>
<protein>
    <submittedName>
        <fullName evidence="1">Uncharacterized protein</fullName>
    </submittedName>
</protein>
<gene>
    <name evidence="1" type="ORF">OIE64_24355</name>
</gene>
<dbReference type="EMBL" id="CP109114">
    <property type="protein sequence ID" value="WSC15652.1"/>
    <property type="molecule type" value="Genomic_DNA"/>
</dbReference>
<dbReference type="Proteomes" id="UP001330827">
    <property type="component" value="Chromosome"/>
</dbReference>
<evidence type="ECO:0000313" key="2">
    <source>
        <dbReference type="Proteomes" id="UP001330827"/>
    </source>
</evidence>
<accession>A0ABZ1G6X4</accession>